<evidence type="ECO:0000313" key="1">
    <source>
        <dbReference type="EMBL" id="KAK0367556.1"/>
    </source>
</evidence>
<organism evidence="1 2">
    <name type="scientific">Colletotrichum limetticola</name>
    <dbReference type="NCBI Taxonomy" id="1209924"/>
    <lineage>
        <taxon>Eukaryota</taxon>
        <taxon>Fungi</taxon>
        <taxon>Dikarya</taxon>
        <taxon>Ascomycota</taxon>
        <taxon>Pezizomycotina</taxon>
        <taxon>Sordariomycetes</taxon>
        <taxon>Hypocreomycetidae</taxon>
        <taxon>Glomerellales</taxon>
        <taxon>Glomerellaceae</taxon>
        <taxon>Colletotrichum</taxon>
        <taxon>Colletotrichum acutatum species complex</taxon>
    </lineage>
</organism>
<gene>
    <name evidence="1" type="ORF">CLIM01_15087</name>
</gene>
<protein>
    <submittedName>
        <fullName evidence="1">Zinc knuckle</fullName>
    </submittedName>
</protein>
<sequence>MDSALKWKQHIDKIERKVKNTVTALSSLDDAIWGVMMREMRTIHKAIAIPQIMYACSLWFNSSWGEMGYRATTMNRLQRLQARAARAMYGAYRSTSYPALDMETYLLPAEQQLWKHNIGTISRVAVSEQHEHEHEHISPFITLHGEEDGAFSLRNPQSMLKRNTDDVWK</sequence>
<accession>A0ABQ9P7G5</accession>
<evidence type="ECO:0000313" key="2">
    <source>
        <dbReference type="Proteomes" id="UP001169217"/>
    </source>
</evidence>
<name>A0ABQ9P7G5_9PEZI</name>
<comment type="caution">
    <text evidence="1">The sequence shown here is derived from an EMBL/GenBank/DDBJ whole genome shotgun (WGS) entry which is preliminary data.</text>
</comment>
<reference evidence="1" key="1">
    <citation type="submission" date="2023-04" db="EMBL/GenBank/DDBJ databases">
        <title>Colletotrichum limetticola genome sequence.</title>
        <authorList>
            <person name="Baroncelli R."/>
        </authorList>
    </citation>
    <scope>NUCLEOTIDE SEQUENCE</scope>
    <source>
        <strain evidence="1">KLA-Anderson</strain>
    </source>
</reference>
<proteinExistence type="predicted"/>
<keyword evidence="2" id="KW-1185">Reference proteome</keyword>
<dbReference type="EMBL" id="JARUPT010001284">
    <property type="protein sequence ID" value="KAK0367556.1"/>
    <property type="molecule type" value="Genomic_DNA"/>
</dbReference>
<dbReference type="Proteomes" id="UP001169217">
    <property type="component" value="Unassembled WGS sequence"/>
</dbReference>